<dbReference type="Pfam" id="PF12969">
    <property type="entry name" value="DUF3857"/>
    <property type="match status" value="1"/>
</dbReference>
<evidence type="ECO:0000256" key="2">
    <source>
        <dbReference type="ARBA" id="ARBA00022803"/>
    </source>
</evidence>
<dbReference type="InterPro" id="IPR011990">
    <property type="entry name" value="TPR-like_helical_dom_sf"/>
</dbReference>
<keyword evidence="2" id="KW-0802">TPR repeat</keyword>
<evidence type="ECO:0000259" key="5">
    <source>
        <dbReference type="Pfam" id="PF12969"/>
    </source>
</evidence>
<evidence type="ECO:0000256" key="3">
    <source>
        <dbReference type="SAM" id="SignalP"/>
    </source>
</evidence>
<sequence length="1252" mass="145383">MVLHGKKLVLFFCLFFMQYSFAQSNEEKVWDLLLQNQRAEARKLYDKSFKNSDKKSLEVFLLGEIIDEENGKIDFQEEFVTQFSKYEDSKYYLTPLIKKPFLIDDILDVGFNNTTYAKLDMLASNTLYEKNPMIIYYKAVADRNRRNFDGYLNGIKKLNSLMNWQLCGVFENLNDSGIDIEYEPEFYPKNDKLFDGNSNGQLGWYNPAIPINEGYQIFSNEQEYGNGIMYSQLFADNPENQTVVFNFGMSGSLKLFINDIEVYVNTINKMSDLNAYQVKVTLPKGMNRILVKSSIQSGSYFFLSLTNEQQQNIENITYHNTYKPYNTSTLSSLAVEELTPDYELYFAQKIKENPNHVFYQLMLFDAYMHNKKVELAEDIIHDLDTKYPNCSLIKTRLVKLYSFKEEGAKVNEIIKNIERNDADYYYNIAVKAADNNWLTSVNITELESYRDKAKKLISPLFYELYSILINARNSKIDEMVKNIDAILSMSNYREFYIVKFSPFYDTLENDKQKTIDLLEELVSKRDNFMAVSKLVDYYYAANRKEDVKKLLYERRTNVPYFTSIIMDYINVLIDEKNYSEAMKEIDLALALYPYSFLLLEKKGIVYHYMNNEKEAEKYIRKSLEHNAENGTLRKQLYDIKKIKDEIEEIDVKDKYGLIRERRNSALKSDYGVVTLFDQYIVNIFPEGGMKSKVVLIYEITSENGIDELKEYSLNTYGVNFIKTEIVKSDGSVVPAERGSGVLVFSNLKVGDVVHIDYEVYSNSTGRFYKDFNIDCYFTSVYPSVETIFTIINPSDVTYQYKLFNGDIKPLVKKSNNKVYTTWRRSNVEAIPLLESFSKPYNDLTNTIQVSSIKSWKEIANWYADLVKKTLRTDKVTRATFDKLFPNGVQSMSQEQIARKIYQYICDNIKYSSLDFRQSGYVPQKPSKTITTQLGDCKDVSTLFVALSELAGIQSNLVLVSTNDNSNSGMALPSKNFNHCIVKTSLDGKDYFLELTNKYLPFNSLPVSLYKANVLVVSFDKSVNETATITQISFENTIKNYIETNLDVFVTDAKINYALDSKISGSIQTYYSEMFDNSTTEEVRKKELEEQFQSLMKKTITLDSSSLKKHDSNDEFINFSMQFQLNEKLKNVGNLKLIDIPFIYNVYSRNVISSESRNYDIHYITYEDSFSYLNTITFHLADGKKFTDIPENFSASFKNHSYLLSFELVEPGKLKVTRKVNSPWDDIVVKDYPEYKKYVEEVLTAEEQVLGFK</sequence>
<dbReference type="InterPro" id="IPR038765">
    <property type="entry name" value="Papain-like_cys_pep_sf"/>
</dbReference>
<feature type="signal peptide" evidence="3">
    <location>
        <begin position="1"/>
        <end position="22"/>
    </location>
</feature>
<keyword evidence="7" id="KW-1185">Reference proteome</keyword>
<dbReference type="Gene3D" id="1.25.40.10">
    <property type="entry name" value="Tetratricopeptide repeat domain"/>
    <property type="match status" value="1"/>
</dbReference>
<organism evidence="6 7">
    <name type="scientific">Flavobacterium piscinae</name>
    <dbReference type="NCBI Taxonomy" id="2506424"/>
    <lineage>
        <taxon>Bacteria</taxon>
        <taxon>Pseudomonadati</taxon>
        <taxon>Bacteroidota</taxon>
        <taxon>Flavobacteriia</taxon>
        <taxon>Flavobacteriales</taxon>
        <taxon>Flavobacteriaceae</taxon>
        <taxon>Flavobacterium</taxon>
    </lineage>
</organism>
<dbReference type="PANTHER" id="PTHR44943:SF8">
    <property type="entry name" value="TPR REPEAT-CONTAINING PROTEIN MJ0263"/>
    <property type="match status" value="1"/>
</dbReference>
<dbReference type="Proteomes" id="UP000289734">
    <property type="component" value="Unassembled WGS sequence"/>
</dbReference>
<dbReference type="OrthoDB" id="98874at2"/>
<evidence type="ECO:0000313" key="7">
    <source>
        <dbReference type="Proteomes" id="UP000289734"/>
    </source>
</evidence>
<dbReference type="InterPro" id="IPR024618">
    <property type="entry name" value="DUF3857"/>
</dbReference>
<dbReference type="Gene3D" id="2.60.40.3140">
    <property type="match status" value="1"/>
</dbReference>
<accession>A0A4Q1KGQ9</accession>
<evidence type="ECO:0000313" key="6">
    <source>
        <dbReference type="EMBL" id="RXR28881.1"/>
    </source>
</evidence>
<feature type="domain" description="DUF3857" evidence="5">
    <location>
        <begin position="741"/>
        <end position="830"/>
    </location>
</feature>
<dbReference type="EMBL" id="SBKQ01000016">
    <property type="protein sequence ID" value="RXR28881.1"/>
    <property type="molecule type" value="Genomic_DNA"/>
</dbReference>
<proteinExistence type="predicted"/>
<dbReference type="SUPFAM" id="SSF48452">
    <property type="entry name" value="TPR-like"/>
    <property type="match status" value="1"/>
</dbReference>
<keyword evidence="3" id="KW-0732">Signal</keyword>
<feature type="domain" description="Transglutaminase-like" evidence="4">
    <location>
        <begin position="892"/>
        <end position="986"/>
    </location>
</feature>
<dbReference type="SUPFAM" id="SSF54001">
    <property type="entry name" value="Cysteine proteinases"/>
    <property type="match status" value="1"/>
</dbReference>
<dbReference type="AlphaFoldDB" id="A0A4Q1KGQ9"/>
<reference evidence="7" key="1">
    <citation type="submission" date="2019-01" db="EMBL/GenBank/DDBJ databases">
        <title>Cytophagaceae bacterium strain CAR-16.</title>
        <authorList>
            <person name="Chen W.-M."/>
        </authorList>
    </citation>
    <scope>NUCLEOTIDE SEQUENCE [LARGE SCALE GENOMIC DNA]</scope>
    <source>
        <strain evidence="7">ICH-30</strain>
    </source>
</reference>
<dbReference type="InterPro" id="IPR051685">
    <property type="entry name" value="Ycf3/AcsC/BcsC/TPR_MFPF"/>
</dbReference>
<keyword evidence="1" id="KW-0677">Repeat</keyword>
<feature type="chain" id="PRO_5020461660" evidence="3">
    <location>
        <begin position="23"/>
        <end position="1252"/>
    </location>
</feature>
<dbReference type="Gene3D" id="3.10.620.30">
    <property type="match status" value="1"/>
</dbReference>
<dbReference type="InterPro" id="IPR002931">
    <property type="entry name" value="Transglutaminase-like"/>
</dbReference>
<comment type="caution">
    <text evidence="6">The sequence shown here is derived from an EMBL/GenBank/DDBJ whole genome shotgun (WGS) entry which is preliminary data.</text>
</comment>
<gene>
    <name evidence="6" type="ORF">EQG68_13690</name>
</gene>
<dbReference type="Pfam" id="PF01841">
    <property type="entry name" value="Transglut_core"/>
    <property type="match status" value="1"/>
</dbReference>
<protein>
    <submittedName>
        <fullName evidence="6">DUF3857 domain-containing protein</fullName>
    </submittedName>
</protein>
<evidence type="ECO:0000256" key="1">
    <source>
        <dbReference type="ARBA" id="ARBA00022737"/>
    </source>
</evidence>
<evidence type="ECO:0000259" key="4">
    <source>
        <dbReference type="Pfam" id="PF01841"/>
    </source>
</evidence>
<name>A0A4Q1KGQ9_9FLAO</name>
<dbReference type="PANTHER" id="PTHR44943">
    <property type="entry name" value="CELLULOSE SYNTHASE OPERON PROTEIN C"/>
    <property type="match status" value="1"/>
</dbReference>